<dbReference type="AlphaFoldDB" id="A0AAQ3QH89"/>
<dbReference type="GO" id="GO:0003824">
    <property type="term" value="F:catalytic activity"/>
    <property type="evidence" value="ECO:0007669"/>
    <property type="project" value="InterPro"/>
</dbReference>
<dbReference type="SUPFAM" id="SSF56219">
    <property type="entry name" value="DNase I-like"/>
    <property type="match status" value="1"/>
</dbReference>
<organism evidence="2 3">
    <name type="scientific">Canna indica</name>
    <name type="common">Indian-shot</name>
    <dbReference type="NCBI Taxonomy" id="4628"/>
    <lineage>
        <taxon>Eukaryota</taxon>
        <taxon>Viridiplantae</taxon>
        <taxon>Streptophyta</taxon>
        <taxon>Embryophyta</taxon>
        <taxon>Tracheophyta</taxon>
        <taxon>Spermatophyta</taxon>
        <taxon>Magnoliopsida</taxon>
        <taxon>Liliopsida</taxon>
        <taxon>Zingiberales</taxon>
        <taxon>Cannaceae</taxon>
        <taxon>Canna</taxon>
    </lineage>
</organism>
<name>A0AAQ3QH89_9LILI</name>
<accession>A0AAQ3QH89</accession>
<dbReference type="Pfam" id="PF03372">
    <property type="entry name" value="Exo_endo_phos"/>
    <property type="match status" value="1"/>
</dbReference>
<reference evidence="2 3" key="1">
    <citation type="submission" date="2023-10" db="EMBL/GenBank/DDBJ databases">
        <title>Chromosome-scale genome assembly provides insights into flower coloration mechanisms of Canna indica.</title>
        <authorList>
            <person name="Li C."/>
        </authorList>
    </citation>
    <scope>NUCLEOTIDE SEQUENCE [LARGE SCALE GENOMIC DNA]</scope>
    <source>
        <tissue evidence="2">Flower</tissue>
    </source>
</reference>
<feature type="domain" description="Endonuclease/exonuclease/phosphatase" evidence="1">
    <location>
        <begin position="82"/>
        <end position="285"/>
    </location>
</feature>
<dbReference type="Gene3D" id="3.60.10.10">
    <property type="entry name" value="Endonuclease/exonuclease/phosphatase"/>
    <property type="match status" value="1"/>
</dbReference>
<sequence>MRESIDSIPEWIHLPGLSYKFLSSNILPQVMAVIGKPLKIDNYTVNGERGKFARVCVMLNIKEPLQQGGALKKEALAYLWYNVKQYNIEMLVLQETHMLHDEAKKFLLKYKRSWQRVFVSSIGRSGGILMLWKVDSVEVECVFKDEQSIYNLVKFQNGEVFLLTRIYASINHKKRSRLWNILSGLEINQLPWLLAGDMNGIRNEKEKMSGKEFVYGKTVRDFNNFIETNGLLEAEFVGPRFTWTNNRSNEARIHARLDRALYNASWLSKNWEVKVRHLQKVDSDHGPILITCQKERRKWSMDKQFIVEHYWFENEMFTKLVKNNWNNTNSIEATIMEKQRRLAAVLSKWNKEEVGNVEKNLKEDLEKLADFE</sequence>
<keyword evidence="3" id="KW-1185">Reference proteome</keyword>
<protein>
    <recommendedName>
        <fullName evidence="1">Endonuclease/exonuclease/phosphatase domain-containing protein</fullName>
    </recommendedName>
</protein>
<dbReference type="PANTHER" id="PTHR33710:SF71">
    <property type="entry name" value="ENDONUCLEASE_EXONUCLEASE_PHOSPHATASE DOMAIN-CONTAINING PROTEIN"/>
    <property type="match status" value="1"/>
</dbReference>
<evidence type="ECO:0000313" key="2">
    <source>
        <dbReference type="EMBL" id="WOL08145.1"/>
    </source>
</evidence>
<evidence type="ECO:0000259" key="1">
    <source>
        <dbReference type="Pfam" id="PF03372"/>
    </source>
</evidence>
<dbReference type="Proteomes" id="UP001327560">
    <property type="component" value="Chromosome 5"/>
</dbReference>
<gene>
    <name evidence="2" type="ORF">Cni_G16897</name>
</gene>
<dbReference type="EMBL" id="CP136894">
    <property type="protein sequence ID" value="WOL08145.1"/>
    <property type="molecule type" value="Genomic_DNA"/>
</dbReference>
<dbReference type="PANTHER" id="PTHR33710">
    <property type="entry name" value="BNAC02G09200D PROTEIN"/>
    <property type="match status" value="1"/>
</dbReference>
<proteinExistence type="predicted"/>
<dbReference type="InterPro" id="IPR036691">
    <property type="entry name" value="Endo/exonu/phosph_ase_sf"/>
</dbReference>
<dbReference type="InterPro" id="IPR005135">
    <property type="entry name" value="Endo/exonuclease/phosphatase"/>
</dbReference>
<evidence type="ECO:0000313" key="3">
    <source>
        <dbReference type="Proteomes" id="UP001327560"/>
    </source>
</evidence>